<dbReference type="EMBL" id="CP017480">
    <property type="protein sequence ID" value="APG03570.1"/>
    <property type="molecule type" value="Genomic_DNA"/>
</dbReference>
<dbReference type="PROSITE" id="PS51384">
    <property type="entry name" value="FAD_FR"/>
    <property type="match status" value="1"/>
</dbReference>
<keyword evidence="7 18" id="KW-0561">Oxygen transport</keyword>
<evidence type="ECO:0000256" key="6">
    <source>
        <dbReference type="ARBA" id="ARBA00022617"/>
    </source>
</evidence>
<evidence type="ECO:0000259" key="20">
    <source>
        <dbReference type="PROSITE" id="PS51384"/>
    </source>
</evidence>
<evidence type="ECO:0000256" key="17">
    <source>
        <dbReference type="ARBA" id="ARBA00049433"/>
    </source>
</evidence>
<dbReference type="InterPro" id="IPR012292">
    <property type="entry name" value="Globin/Proto"/>
</dbReference>
<dbReference type="GO" id="GO:0046872">
    <property type="term" value="F:metal ion binding"/>
    <property type="evidence" value="ECO:0007669"/>
    <property type="project" value="UniProtKB-KW"/>
</dbReference>
<comment type="similarity">
    <text evidence="3">In the C-terminal section; belongs to the flavoprotein pyridine nucleotide cytochrome reductase family.</text>
</comment>
<evidence type="ECO:0000313" key="22">
    <source>
        <dbReference type="Proteomes" id="UP000182987"/>
    </source>
</evidence>
<dbReference type="InterPro" id="IPR017927">
    <property type="entry name" value="FAD-bd_FR_type"/>
</dbReference>
<dbReference type="STRING" id="1440763.BJI69_06375"/>
<dbReference type="GO" id="GO:0020037">
    <property type="term" value="F:heme binding"/>
    <property type="evidence" value="ECO:0007669"/>
    <property type="project" value="InterPro"/>
</dbReference>
<dbReference type="PANTHER" id="PTHR43396">
    <property type="entry name" value="FLAVOHEMOPROTEIN"/>
    <property type="match status" value="1"/>
</dbReference>
<dbReference type="GO" id="GO:0008941">
    <property type="term" value="F:nitric oxide dioxygenase NAD(P)H activity"/>
    <property type="evidence" value="ECO:0007669"/>
    <property type="project" value="UniProtKB-EC"/>
</dbReference>
<dbReference type="EC" id="1.14.12.17" evidence="4"/>
<evidence type="ECO:0000256" key="5">
    <source>
        <dbReference type="ARBA" id="ARBA00022575"/>
    </source>
</evidence>
<keyword evidence="13" id="KW-0408">Iron</keyword>
<dbReference type="Pfam" id="PF00175">
    <property type="entry name" value="NAD_binding_1"/>
    <property type="match status" value="1"/>
</dbReference>
<dbReference type="InterPro" id="IPR008333">
    <property type="entry name" value="Cbr1-like_FAD-bd_dom"/>
</dbReference>
<comment type="catalytic activity">
    <reaction evidence="16">
        <text>2 nitric oxide + NADH + 2 O2 = 2 nitrate + NAD(+) + H(+)</text>
        <dbReference type="Rhea" id="RHEA:19469"/>
        <dbReference type="ChEBI" id="CHEBI:15378"/>
        <dbReference type="ChEBI" id="CHEBI:15379"/>
        <dbReference type="ChEBI" id="CHEBI:16480"/>
        <dbReference type="ChEBI" id="CHEBI:17632"/>
        <dbReference type="ChEBI" id="CHEBI:57540"/>
        <dbReference type="ChEBI" id="CHEBI:57945"/>
        <dbReference type="EC" id="1.14.12.17"/>
    </reaction>
</comment>
<evidence type="ECO:0000256" key="12">
    <source>
        <dbReference type="ARBA" id="ARBA00023002"/>
    </source>
</evidence>
<sequence>MLSAEHRAIVRSTVPLLEQGGEALTTHFYRILLDEHPEVRPYFNQANQATGEQPRALANGVLMYARHIDRLEALGDLVGAIISKHVSLRIRREHYPLVGASLLRAIREVLGADIATDAVLEAWGVAYQQLADILGDAEEVIYDRVASSPGGWRDGRAFVVAHKVQESEEITSFHFVPADGGTVIVHEPGQYIGLRLQVGDQDARRNYSLSAASDERGYRISVKRVPGGLVSNYLHDRVSVGDSVELFPPSGHFVLEHNDRALVLISGGVGITPTLAMLQAALATERPIHFIHSARHGGVHAFRDVIDGLAAKHPRLRRYYCYETPRTGDAEPDATGFLDKDLLAAWLPASDAMDAYYLGPKPFMKAVRRALRDLGVPDARAKFEFFGPASSLD</sequence>
<proteinExistence type="inferred from homology"/>
<dbReference type="PRINTS" id="PR00409">
    <property type="entry name" value="PHDIOXRDTASE"/>
</dbReference>
<keyword evidence="22" id="KW-1185">Reference proteome</keyword>
<keyword evidence="12" id="KW-0560">Oxidoreductase</keyword>
<dbReference type="PROSITE" id="PS01033">
    <property type="entry name" value="GLOBIN"/>
    <property type="match status" value="1"/>
</dbReference>
<evidence type="ECO:0000256" key="14">
    <source>
        <dbReference type="ARBA" id="ARBA00023027"/>
    </source>
</evidence>
<comment type="similarity">
    <text evidence="18">Belongs to the globin family.</text>
</comment>
<dbReference type="InterPro" id="IPR000971">
    <property type="entry name" value="Globin"/>
</dbReference>
<keyword evidence="8" id="KW-0285">Flavoprotein</keyword>
<dbReference type="CDD" id="cd06184">
    <property type="entry name" value="flavohem_like_fad_nad_binding"/>
    <property type="match status" value="1"/>
</dbReference>
<keyword evidence="10" id="KW-0274">FAD</keyword>
<keyword evidence="5" id="KW-0216">Detoxification</keyword>
<keyword evidence="6 18" id="KW-0349">Heme</keyword>
<dbReference type="InterPro" id="IPR039261">
    <property type="entry name" value="FNR_nucleotide-bd"/>
</dbReference>
<keyword evidence="18" id="KW-0813">Transport</keyword>
<dbReference type="Pfam" id="PF00970">
    <property type="entry name" value="FAD_binding_6"/>
    <property type="match status" value="1"/>
</dbReference>
<organism evidence="21 22">
    <name type="scientific">Luteibacter rhizovicinus DSM 16549</name>
    <dbReference type="NCBI Taxonomy" id="1440763"/>
    <lineage>
        <taxon>Bacteria</taxon>
        <taxon>Pseudomonadati</taxon>
        <taxon>Pseudomonadota</taxon>
        <taxon>Gammaproteobacteria</taxon>
        <taxon>Lysobacterales</taxon>
        <taxon>Rhodanobacteraceae</taxon>
        <taxon>Luteibacter</taxon>
    </lineage>
</organism>
<dbReference type="GO" id="GO:0005344">
    <property type="term" value="F:oxygen carrier activity"/>
    <property type="evidence" value="ECO:0007669"/>
    <property type="project" value="UniProtKB-KW"/>
</dbReference>
<evidence type="ECO:0000256" key="18">
    <source>
        <dbReference type="RuleBase" id="RU000356"/>
    </source>
</evidence>
<dbReference type="PANTHER" id="PTHR43396:SF3">
    <property type="entry name" value="FLAVOHEMOPROTEIN"/>
    <property type="match status" value="1"/>
</dbReference>
<dbReference type="Gene3D" id="2.40.30.10">
    <property type="entry name" value="Translation factors"/>
    <property type="match status" value="1"/>
</dbReference>
<evidence type="ECO:0000256" key="8">
    <source>
        <dbReference type="ARBA" id="ARBA00022630"/>
    </source>
</evidence>
<evidence type="ECO:0000256" key="1">
    <source>
        <dbReference type="ARBA" id="ARBA00001970"/>
    </source>
</evidence>
<evidence type="ECO:0000256" key="2">
    <source>
        <dbReference type="ARBA" id="ARBA00001974"/>
    </source>
</evidence>
<evidence type="ECO:0000256" key="13">
    <source>
        <dbReference type="ARBA" id="ARBA00023004"/>
    </source>
</evidence>
<dbReference type="Gene3D" id="1.10.490.10">
    <property type="entry name" value="Globins"/>
    <property type="match status" value="1"/>
</dbReference>
<evidence type="ECO:0000259" key="19">
    <source>
        <dbReference type="PROSITE" id="PS01033"/>
    </source>
</evidence>
<dbReference type="RefSeq" id="WP_046965725.1">
    <property type="nucleotide sequence ID" value="NZ_CP017480.1"/>
</dbReference>
<comment type="cofactor">
    <cofactor evidence="2">
        <name>FAD</name>
        <dbReference type="ChEBI" id="CHEBI:57692"/>
    </cofactor>
</comment>
<accession>A0A0G9HGZ7</accession>
<comment type="cofactor">
    <cofactor evidence="1">
        <name>heme b</name>
        <dbReference type="ChEBI" id="CHEBI:60344"/>
    </cofactor>
</comment>
<evidence type="ECO:0000256" key="15">
    <source>
        <dbReference type="ARBA" id="ARBA00025094"/>
    </source>
</evidence>
<dbReference type="SUPFAM" id="SSF52343">
    <property type="entry name" value="Ferredoxin reductase-like, C-terminal NADP-linked domain"/>
    <property type="match status" value="1"/>
</dbReference>
<dbReference type="Gene3D" id="3.40.50.80">
    <property type="entry name" value="Nucleotide-binding domain of ferredoxin-NADP reductase (FNR) module"/>
    <property type="match status" value="1"/>
</dbReference>
<dbReference type="FunFam" id="3.40.50.80:FF:000010">
    <property type="entry name" value="Flavohemoprotein"/>
    <property type="match status" value="1"/>
</dbReference>
<feature type="domain" description="Globin" evidence="19">
    <location>
        <begin position="1"/>
        <end position="139"/>
    </location>
</feature>
<evidence type="ECO:0000256" key="10">
    <source>
        <dbReference type="ARBA" id="ARBA00022827"/>
    </source>
</evidence>
<dbReference type="AlphaFoldDB" id="A0A0G9HGZ7"/>
<dbReference type="InterPro" id="IPR009050">
    <property type="entry name" value="Globin-like_sf"/>
</dbReference>
<keyword evidence="14" id="KW-0520">NAD</keyword>
<dbReference type="GO" id="GO:0019825">
    <property type="term" value="F:oxygen binding"/>
    <property type="evidence" value="ECO:0007669"/>
    <property type="project" value="InterPro"/>
</dbReference>
<comment type="function">
    <text evidence="15">Is involved in NO detoxification in an aerobic process, termed nitric oxide dioxygenase (NOD) reaction that utilizes O(2) and NAD(P)H to convert NO to nitrate, which protects the bacterium from various noxious nitrogen compounds. Therefore, plays a central role in the inducible response to nitrosative stress.</text>
</comment>
<evidence type="ECO:0000256" key="7">
    <source>
        <dbReference type="ARBA" id="ARBA00022621"/>
    </source>
</evidence>
<reference evidence="22" key="1">
    <citation type="submission" date="2016-09" db="EMBL/GenBank/DDBJ databases">
        <authorList>
            <person name="Lysoe E."/>
        </authorList>
    </citation>
    <scope>NUCLEOTIDE SEQUENCE [LARGE SCALE GENOMIC DNA]</scope>
    <source>
        <strain evidence="22">LJ96T</strain>
    </source>
</reference>
<dbReference type="SUPFAM" id="SSF46458">
    <property type="entry name" value="Globin-like"/>
    <property type="match status" value="1"/>
</dbReference>
<dbReference type="Pfam" id="PF00042">
    <property type="entry name" value="Globin"/>
    <property type="match status" value="1"/>
</dbReference>
<comment type="catalytic activity">
    <reaction evidence="17">
        <text>2 nitric oxide + NADPH + 2 O2 = 2 nitrate + NADP(+) + H(+)</text>
        <dbReference type="Rhea" id="RHEA:19465"/>
        <dbReference type="ChEBI" id="CHEBI:15378"/>
        <dbReference type="ChEBI" id="CHEBI:15379"/>
        <dbReference type="ChEBI" id="CHEBI:16480"/>
        <dbReference type="ChEBI" id="CHEBI:17632"/>
        <dbReference type="ChEBI" id="CHEBI:57783"/>
        <dbReference type="ChEBI" id="CHEBI:58349"/>
        <dbReference type="EC" id="1.14.12.17"/>
    </reaction>
</comment>
<dbReference type="OrthoDB" id="9801223at2"/>
<dbReference type="GO" id="GO:0009636">
    <property type="term" value="P:response to toxic substance"/>
    <property type="evidence" value="ECO:0007669"/>
    <property type="project" value="UniProtKB-KW"/>
</dbReference>
<dbReference type="GO" id="GO:0071949">
    <property type="term" value="F:FAD binding"/>
    <property type="evidence" value="ECO:0007669"/>
    <property type="project" value="TreeGrafter"/>
</dbReference>
<feature type="domain" description="FAD-binding FR-type" evidence="20">
    <location>
        <begin position="153"/>
        <end position="256"/>
    </location>
</feature>
<dbReference type="PATRIC" id="fig|1440763.5.peg.42"/>
<dbReference type="SUPFAM" id="SSF63380">
    <property type="entry name" value="Riboflavin synthase domain-like"/>
    <property type="match status" value="1"/>
</dbReference>
<evidence type="ECO:0000256" key="16">
    <source>
        <dbReference type="ARBA" id="ARBA00048649"/>
    </source>
</evidence>
<dbReference type="GO" id="GO:0046210">
    <property type="term" value="P:nitric oxide catabolic process"/>
    <property type="evidence" value="ECO:0007669"/>
    <property type="project" value="TreeGrafter"/>
</dbReference>
<name>A0A0G9HGZ7_9GAMM</name>
<evidence type="ECO:0000256" key="3">
    <source>
        <dbReference type="ARBA" id="ARBA00006401"/>
    </source>
</evidence>
<dbReference type="KEGG" id="lrz:BJI69_06375"/>
<keyword evidence="21" id="KW-0223">Dioxygenase</keyword>
<evidence type="ECO:0000256" key="9">
    <source>
        <dbReference type="ARBA" id="ARBA00022723"/>
    </source>
</evidence>
<keyword evidence="9" id="KW-0479">Metal-binding</keyword>
<evidence type="ECO:0000313" key="21">
    <source>
        <dbReference type="EMBL" id="APG03570.1"/>
    </source>
</evidence>
<keyword evidence="11" id="KW-0521">NADP</keyword>
<dbReference type="NCBIfam" id="NF009805">
    <property type="entry name" value="PRK13289.1"/>
    <property type="match status" value="1"/>
</dbReference>
<protein>
    <recommendedName>
        <fullName evidence="4">nitric oxide dioxygenase</fullName>
        <ecNumber evidence="4">1.14.12.17</ecNumber>
    </recommendedName>
</protein>
<dbReference type="InterPro" id="IPR001433">
    <property type="entry name" value="OxRdtase_FAD/NAD-bd"/>
</dbReference>
<evidence type="ECO:0000256" key="11">
    <source>
        <dbReference type="ARBA" id="ARBA00022857"/>
    </source>
</evidence>
<gene>
    <name evidence="21" type="ORF">BJI69_06375</name>
</gene>
<dbReference type="FunFam" id="1.10.490.10:FF:000003">
    <property type="entry name" value="Flavohemoprotein"/>
    <property type="match status" value="1"/>
</dbReference>
<evidence type="ECO:0000256" key="4">
    <source>
        <dbReference type="ARBA" id="ARBA00012229"/>
    </source>
</evidence>
<dbReference type="Proteomes" id="UP000182987">
    <property type="component" value="Chromosome"/>
</dbReference>
<dbReference type="InterPro" id="IPR017938">
    <property type="entry name" value="Riboflavin_synthase-like_b-brl"/>
</dbReference>
<dbReference type="GO" id="GO:0071500">
    <property type="term" value="P:cellular response to nitrosative stress"/>
    <property type="evidence" value="ECO:0007669"/>
    <property type="project" value="TreeGrafter"/>
</dbReference>